<gene>
    <name evidence="2" type="ORF">LSH36_43g08026</name>
</gene>
<evidence type="ECO:0000256" key="1">
    <source>
        <dbReference type="SAM" id="MobiDB-lite"/>
    </source>
</evidence>
<feature type="region of interest" description="Disordered" evidence="1">
    <location>
        <begin position="134"/>
        <end position="172"/>
    </location>
</feature>
<dbReference type="Pfam" id="PF15384">
    <property type="entry name" value="PAXX"/>
    <property type="match status" value="1"/>
</dbReference>
<comment type="caution">
    <text evidence="2">The sequence shown here is derived from an EMBL/GenBank/DDBJ whole genome shotgun (WGS) entry which is preliminary data.</text>
</comment>
<organism evidence="2 3">
    <name type="scientific">Paralvinella palmiformis</name>
    <dbReference type="NCBI Taxonomy" id="53620"/>
    <lineage>
        <taxon>Eukaryota</taxon>
        <taxon>Metazoa</taxon>
        <taxon>Spiralia</taxon>
        <taxon>Lophotrochozoa</taxon>
        <taxon>Annelida</taxon>
        <taxon>Polychaeta</taxon>
        <taxon>Sedentaria</taxon>
        <taxon>Canalipalpata</taxon>
        <taxon>Terebellida</taxon>
        <taxon>Terebelliformia</taxon>
        <taxon>Alvinellidae</taxon>
        <taxon>Paralvinella</taxon>
    </lineage>
</organism>
<accession>A0AAD9K8P4</accession>
<proteinExistence type="predicted"/>
<evidence type="ECO:0000313" key="3">
    <source>
        <dbReference type="Proteomes" id="UP001208570"/>
    </source>
</evidence>
<dbReference type="GO" id="GO:0070419">
    <property type="term" value="C:nonhomologous end joining complex"/>
    <property type="evidence" value="ECO:0007669"/>
    <property type="project" value="TreeGrafter"/>
</dbReference>
<dbReference type="GO" id="GO:0006303">
    <property type="term" value="P:double-strand break repair via nonhomologous end joining"/>
    <property type="evidence" value="ECO:0007669"/>
    <property type="project" value="InterPro"/>
</dbReference>
<keyword evidence="3" id="KW-1185">Reference proteome</keyword>
<dbReference type="GO" id="GO:0035861">
    <property type="term" value="C:site of double-strand break"/>
    <property type="evidence" value="ECO:0007669"/>
    <property type="project" value="TreeGrafter"/>
</dbReference>
<protein>
    <submittedName>
        <fullName evidence="2">Uncharacterized protein</fullName>
    </submittedName>
</protein>
<dbReference type="PANTHER" id="PTHR28586:SF1">
    <property type="entry name" value="PROTEIN PAXX"/>
    <property type="match status" value="1"/>
</dbReference>
<dbReference type="EMBL" id="JAODUP010000043">
    <property type="protein sequence ID" value="KAK2166063.1"/>
    <property type="molecule type" value="Genomic_DNA"/>
</dbReference>
<dbReference type="AlphaFoldDB" id="A0AAD9K8P4"/>
<dbReference type="GO" id="GO:0060090">
    <property type="term" value="F:molecular adaptor activity"/>
    <property type="evidence" value="ECO:0007669"/>
    <property type="project" value="TreeGrafter"/>
</dbReference>
<reference evidence="2" key="1">
    <citation type="journal article" date="2023" name="Mol. Biol. Evol.">
        <title>Third-Generation Sequencing Reveals the Adaptive Role of the Epigenome in Three Deep-Sea Polychaetes.</title>
        <authorList>
            <person name="Perez M."/>
            <person name="Aroh O."/>
            <person name="Sun Y."/>
            <person name="Lan Y."/>
            <person name="Juniper S.K."/>
            <person name="Young C.R."/>
            <person name="Angers B."/>
            <person name="Qian P.Y."/>
        </authorList>
    </citation>
    <scope>NUCLEOTIDE SEQUENCE</scope>
    <source>
        <strain evidence="2">P08H-3</strain>
    </source>
</reference>
<name>A0AAD9K8P4_9ANNE</name>
<sequence length="172" mass="19742">MMFRLKDLEHLCCIVTKAPRKYIYFTKVEIDTLLLCVTNGHNLWKVDLNPPELEIHRKVAGVEMEQFLQLINHKSKSLEFKLLKASETDTKTTLHDMLFFLAERSKDQQKQLERAASTIENLKKPTQRSAMFDLNDVKSSKTAPKVAPKQPGMSVINPGSKRKKLAKGIEFD</sequence>
<dbReference type="PANTHER" id="PTHR28586">
    <property type="entry name" value="PROTEIN PAXX"/>
    <property type="match status" value="1"/>
</dbReference>
<dbReference type="InterPro" id="IPR027873">
    <property type="entry name" value="PAXX"/>
</dbReference>
<dbReference type="GO" id="GO:0005634">
    <property type="term" value="C:nucleus"/>
    <property type="evidence" value="ECO:0007669"/>
    <property type="project" value="TreeGrafter"/>
</dbReference>
<evidence type="ECO:0000313" key="2">
    <source>
        <dbReference type="EMBL" id="KAK2166063.1"/>
    </source>
</evidence>
<dbReference type="Proteomes" id="UP001208570">
    <property type="component" value="Unassembled WGS sequence"/>
</dbReference>